<dbReference type="EnsemblMetazoa" id="AMEC003718-RA">
    <property type="protein sequence ID" value="AMEC003718-PA"/>
    <property type="gene ID" value="AMEC003718"/>
</dbReference>
<evidence type="ECO:0000313" key="2">
    <source>
        <dbReference type="Proteomes" id="UP000075902"/>
    </source>
</evidence>
<dbReference type="Proteomes" id="UP000075902">
    <property type="component" value="Unassembled WGS sequence"/>
</dbReference>
<keyword evidence="2" id="KW-1185">Reference proteome</keyword>
<dbReference type="VEuPathDB" id="VectorBase:AMEC003718"/>
<protein>
    <submittedName>
        <fullName evidence="1">Uncharacterized protein</fullName>
    </submittedName>
</protein>
<proteinExistence type="predicted"/>
<reference evidence="1" key="2">
    <citation type="submission" date="2020-05" db="UniProtKB">
        <authorList>
            <consortium name="EnsemblMetazoa"/>
        </authorList>
    </citation>
    <scope>IDENTIFICATION</scope>
    <source>
        <strain evidence="1">CM1001059</strain>
    </source>
</reference>
<dbReference type="AlphaFoldDB" id="A0A182TK07"/>
<accession>A0A182TK07</accession>
<name>A0A182TK07_9DIPT</name>
<organism evidence="1 2">
    <name type="scientific">Anopheles melas</name>
    <dbReference type="NCBI Taxonomy" id="34690"/>
    <lineage>
        <taxon>Eukaryota</taxon>
        <taxon>Metazoa</taxon>
        <taxon>Ecdysozoa</taxon>
        <taxon>Arthropoda</taxon>
        <taxon>Hexapoda</taxon>
        <taxon>Insecta</taxon>
        <taxon>Pterygota</taxon>
        <taxon>Neoptera</taxon>
        <taxon>Endopterygota</taxon>
        <taxon>Diptera</taxon>
        <taxon>Nematocera</taxon>
        <taxon>Culicoidea</taxon>
        <taxon>Culicidae</taxon>
        <taxon>Anophelinae</taxon>
        <taxon>Anopheles</taxon>
    </lineage>
</organism>
<evidence type="ECO:0000313" key="1">
    <source>
        <dbReference type="EnsemblMetazoa" id="AMEC003718-PA"/>
    </source>
</evidence>
<reference evidence="2" key="1">
    <citation type="submission" date="2014-01" db="EMBL/GenBank/DDBJ databases">
        <title>The Genome Sequence of Anopheles melas CM1001059_A (V2).</title>
        <authorList>
            <consortium name="The Broad Institute Genomics Platform"/>
            <person name="Neafsey D.E."/>
            <person name="Besansky N."/>
            <person name="Howell P."/>
            <person name="Walton C."/>
            <person name="Young S.K."/>
            <person name="Zeng Q."/>
            <person name="Gargeya S."/>
            <person name="Fitzgerald M."/>
            <person name="Haas B."/>
            <person name="Abouelleil A."/>
            <person name="Allen A.W."/>
            <person name="Alvarado L."/>
            <person name="Arachchi H.M."/>
            <person name="Berlin A.M."/>
            <person name="Chapman S.B."/>
            <person name="Gainer-Dewar J."/>
            <person name="Goldberg J."/>
            <person name="Griggs A."/>
            <person name="Gujja S."/>
            <person name="Hansen M."/>
            <person name="Howarth C."/>
            <person name="Imamovic A."/>
            <person name="Ireland A."/>
            <person name="Larimer J."/>
            <person name="McCowan C."/>
            <person name="Murphy C."/>
            <person name="Pearson M."/>
            <person name="Poon T.W."/>
            <person name="Priest M."/>
            <person name="Roberts A."/>
            <person name="Saif S."/>
            <person name="Shea T."/>
            <person name="Sisk P."/>
            <person name="Sykes S."/>
            <person name="Wortman J."/>
            <person name="Nusbaum C."/>
            <person name="Birren B."/>
        </authorList>
    </citation>
    <scope>NUCLEOTIDE SEQUENCE [LARGE SCALE GENOMIC DNA]</scope>
    <source>
        <strain evidence="2">CM1001059</strain>
    </source>
</reference>
<sequence length="138" mass="15722">MRDGRNVNLNRLESSEQSESTGIGSTIHYYRLTTILHDSGRFRLISPIPVDSDCSDDSGRFQTIPDDSGRFWKIPDDSGRFWKIPDDSSKFWKIPDNSGEFSDSFSLESESYLPEPERNLASRLVSSIGTISDLRKRK</sequence>